<organism evidence="4 5">
    <name type="scientific">Lichenibacterium minor</name>
    <dbReference type="NCBI Taxonomy" id="2316528"/>
    <lineage>
        <taxon>Bacteria</taxon>
        <taxon>Pseudomonadati</taxon>
        <taxon>Pseudomonadota</taxon>
        <taxon>Alphaproteobacteria</taxon>
        <taxon>Hyphomicrobiales</taxon>
        <taxon>Lichenihabitantaceae</taxon>
        <taxon>Lichenibacterium</taxon>
    </lineage>
</organism>
<dbReference type="Proteomes" id="UP000290759">
    <property type="component" value="Unassembled WGS sequence"/>
</dbReference>
<reference evidence="4 5" key="1">
    <citation type="submission" date="2018-12" db="EMBL/GenBank/DDBJ databases">
        <authorList>
            <person name="Grouzdev D.S."/>
            <person name="Krutkina M.S."/>
        </authorList>
    </citation>
    <scope>NUCLEOTIDE SEQUENCE [LARGE SCALE GENOMIC DNA]</scope>
    <source>
        <strain evidence="4 5">RmlP026</strain>
    </source>
</reference>
<protein>
    <submittedName>
        <fullName evidence="4">ATPase</fullName>
    </submittedName>
</protein>
<reference evidence="4 5" key="2">
    <citation type="submission" date="2019-02" db="EMBL/GenBank/DDBJ databases">
        <title>'Lichenibacterium ramalinii' gen. nov. sp. nov., 'Lichenibacterium minor' gen. nov. sp. nov.</title>
        <authorList>
            <person name="Pankratov T."/>
        </authorList>
    </citation>
    <scope>NUCLEOTIDE SEQUENCE [LARGE SCALE GENOMIC DNA]</scope>
    <source>
        <strain evidence="4 5">RmlP026</strain>
    </source>
</reference>
<comment type="similarity">
    <text evidence="1">Belongs to the ATP12 family.</text>
</comment>
<dbReference type="PANTHER" id="PTHR21013:SF10">
    <property type="entry name" value="ATP SYNTHASE MITOCHONDRIAL F1 COMPLEX ASSEMBLY FACTOR 2"/>
    <property type="match status" value="1"/>
</dbReference>
<dbReference type="OrthoDB" id="9797825at2"/>
<dbReference type="RefSeq" id="WP_129222657.1">
    <property type="nucleotide sequence ID" value="NZ_QYBB01000001.1"/>
</dbReference>
<dbReference type="PANTHER" id="PTHR21013">
    <property type="entry name" value="ATP SYNTHASE MITOCHONDRIAL F1 COMPLEX ASSEMBLY FACTOR 2/ATP12 PROTEIN, MITOCHONDRIAL PRECURSOR"/>
    <property type="match status" value="1"/>
</dbReference>
<dbReference type="InterPro" id="IPR011419">
    <property type="entry name" value="ATP12_ATP_synth-F1-assembly"/>
</dbReference>
<keyword evidence="5" id="KW-1185">Reference proteome</keyword>
<evidence type="ECO:0000256" key="3">
    <source>
        <dbReference type="ARBA" id="ARBA00023186"/>
    </source>
</evidence>
<dbReference type="SUPFAM" id="SSF160909">
    <property type="entry name" value="ATP12-like"/>
    <property type="match status" value="1"/>
</dbReference>
<dbReference type="Gene3D" id="3.30.2180.10">
    <property type="entry name" value="ATP12-like"/>
    <property type="match status" value="1"/>
</dbReference>
<dbReference type="Pfam" id="PF07542">
    <property type="entry name" value="ATP12"/>
    <property type="match status" value="1"/>
</dbReference>
<keyword evidence="3" id="KW-0143">Chaperone</keyword>
<gene>
    <name evidence="4" type="ORF">D3273_00645</name>
</gene>
<dbReference type="EMBL" id="QYBB01000001">
    <property type="protein sequence ID" value="RYC33798.1"/>
    <property type="molecule type" value="Genomic_DNA"/>
</dbReference>
<evidence type="ECO:0000313" key="5">
    <source>
        <dbReference type="Proteomes" id="UP000290759"/>
    </source>
</evidence>
<evidence type="ECO:0000256" key="1">
    <source>
        <dbReference type="ARBA" id="ARBA00008231"/>
    </source>
</evidence>
<name>A0A4Q2UCI3_9HYPH</name>
<dbReference type="InterPro" id="IPR023335">
    <property type="entry name" value="ATP12_ortho_dom_sf"/>
</dbReference>
<dbReference type="InterPro" id="IPR042272">
    <property type="entry name" value="ATP12_ATP_synth-F1-assembly_N"/>
</dbReference>
<keyword evidence="2" id="KW-0809">Transit peptide</keyword>
<proteinExistence type="inferred from homology"/>
<accession>A0A4Q2UCI3</accession>
<sequence length="254" mass="26860">MVHEPGPMIPGRQAPPPKPKRFYAAATAEERDGAFALLLDGRGAKTPAKRALALPSRPAAEALAEEWNAQVEVIDPARMPLTRMSNTAIDGVAVQMAAVADEVKTYLGSDLLVYRAADPAPLVAAQATAWDPVLDWAREALGARFVLADGITFVAQPPATLQVLGAEVDAVVGQGPGAPFRLAALNVMTTLTGSALLALAVMRGRLSPEAAWAAAHVDEVFQESQWGADAEALERRERRWADMEAAARLGRLAG</sequence>
<comment type="caution">
    <text evidence="4">The sequence shown here is derived from an EMBL/GenBank/DDBJ whole genome shotgun (WGS) entry which is preliminary data.</text>
</comment>
<dbReference type="GO" id="GO:0043461">
    <property type="term" value="P:proton-transporting ATP synthase complex assembly"/>
    <property type="evidence" value="ECO:0007669"/>
    <property type="project" value="InterPro"/>
</dbReference>
<evidence type="ECO:0000256" key="2">
    <source>
        <dbReference type="ARBA" id="ARBA00022946"/>
    </source>
</evidence>
<evidence type="ECO:0000313" key="4">
    <source>
        <dbReference type="EMBL" id="RYC33798.1"/>
    </source>
</evidence>
<dbReference type="AlphaFoldDB" id="A0A4Q2UCI3"/>
<dbReference type="Gene3D" id="1.10.3580.10">
    <property type="entry name" value="ATP12 ATPase"/>
    <property type="match status" value="1"/>
</dbReference>